<dbReference type="AlphaFoldDB" id="M3B1Q8"/>
<evidence type="ECO:0000256" key="1">
    <source>
        <dbReference type="SAM" id="Phobius"/>
    </source>
</evidence>
<reference evidence="2 3" key="1">
    <citation type="journal article" date="2012" name="PLoS Pathog.">
        <title>Diverse lifestyles and strategies of plant pathogenesis encoded in the genomes of eighteen Dothideomycetes fungi.</title>
        <authorList>
            <person name="Ohm R.A."/>
            <person name="Feau N."/>
            <person name="Henrissat B."/>
            <person name="Schoch C.L."/>
            <person name="Horwitz B.A."/>
            <person name="Barry K.W."/>
            <person name="Condon B.J."/>
            <person name="Copeland A.C."/>
            <person name="Dhillon B."/>
            <person name="Glaser F."/>
            <person name="Hesse C.N."/>
            <person name="Kosti I."/>
            <person name="LaButti K."/>
            <person name="Lindquist E.A."/>
            <person name="Lucas S."/>
            <person name="Salamov A.A."/>
            <person name="Bradshaw R.E."/>
            <person name="Ciuffetti L."/>
            <person name="Hamelin R.C."/>
            <person name="Kema G.H.J."/>
            <person name="Lawrence C."/>
            <person name="Scott J.A."/>
            <person name="Spatafora J.W."/>
            <person name="Turgeon B.G."/>
            <person name="de Wit P.J.G.M."/>
            <person name="Zhong S."/>
            <person name="Goodwin S.B."/>
            <person name="Grigoriev I.V."/>
        </authorList>
    </citation>
    <scope>NUCLEOTIDE SEQUENCE [LARGE SCALE GENOMIC DNA]</scope>
    <source>
        <strain evidence="2 3">CIRAD86</strain>
    </source>
</reference>
<dbReference type="RefSeq" id="XP_007926562.1">
    <property type="nucleotide sequence ID" value="XM_007928371.1"/>
</dbReference>
<organism evidence="2 3">
    <name type="scientific">Pseudocercospora fijiensis (strain CIRAD86)</name>
    <name type="common">Black leaf streak disease fungus</name>
    <name type="synonym">Mycosphaerella fijiensis</name>
    <dbReference type="NCBI Taxonomy" id="383855"/>
    <lineage>
        <taxon>Eukaryota</taxon>
        <taxon>Fungi</taxon>
        <taxon>Dikarya</taxon>
        <taxon>Ascomycota</taxon>
        <taxon>Pezizomycotina</taxon>
        <taxon>Dothideomycetes</taxon>
        <taxon>Dothideomycetidae</taxon>
        <taxon>Mycosphaerellales</taxon>
        <taxon>Mycosphaerellaceae</taxon>
        <taxon>Pseudocercospora</taxon>
    </lineage>
</organism>
<evidence type="ECO:0000313" key="2">
    <source>
        <dbReference type="EMBL" id="EME83288.1"/>
    </source>
</evidence>
<evidence type="ECO:0000313" key="3">
    <source>
        <dbReference type="Proteomes" id="UP000016932"/>
    </source>
</evidence>
<dbReference type="KEGG" id="pfj:MYCFIDRAFT_174753"/>
<protein>
    <submittedName>
        <fullName evidence="2">Uncharacterized protein</fullName>
    </submittedName>
</protein>
<gene>
    <name evidence="2" type="ORF">MYCFIDRAFT_174753</name>
</gene>
<dbReference type="VEuPathDB" id="FungiDB:MYCFIDRAFT_174753"/>
<accession>M3B1Q8</accession>
<feature type="transmembrane region" description="Helical" evidence="1">
    <location>
        <begin position="179"/>
        <end position="202"/>
    </location>
</feature>
<dbReference type="STRING" id="383855.M3B1Q8"/>
<keyword evidence="3" id="KW-1185">Reference proteome</keyword>
<dbReference type="GeneID" id="19333243"/>
<feature type="transmembrane region" description="Helical" evidence="1">
    <location>
        <begin position="371"/>
        <end position="401"/>
    </location>
</feature>
<keyword evidence="1" id="KW-1133">Transmembrane helix</keyword>
<sequence>MHPSLICFIRSTSFESLGSSVLWMYQTGLDHSAHLNRMRIPQYRRNAAKNDLFPASEDPQPHGIYLRIQSSHRARLTGCNSGSACQSTVSIVQRRIAQVWDISKILDITTGFGQLNLGAAKAIDIGIAYYTFCKALICVIETHEASCDIYAAAAFSTGSLGGALTLLQHSMFGPTSKSLFARYLILAMVLTGLCTLALPTVISASTSYGARSRGRIKYGEDWVSFESWRPSFAVVTDGSRVGLRDGYIIPQGGYANDKALMDCEFCIVSLSDIDYYAFISKDEIGPFAEKSTAFPLNTTAYSADHTNPIYQIEDRASSIRLDGKLWNLDRLSLNIVPLPRKPWFYKDLVDSPENLVSLDMARCDATDQYQWGFSFLILFMFSIVNACAAAILYAIHLLTIFRNHVIRLGRHEPHVWRAVADLSVALGKITGGEHPRMDTSRLKEIMKGSSIMLSAESTATNDRVCSSSSQRGLGIEPTHRSVRRMHTKLVVSGASTSKLIMTVRSASRRSLCHS</sequence>
<keyword evidence="1" id="KW-0472">Membrane</keyword>
<proteinExistence type="predicted"/>
<dbReference type="EMBL" id="KB446558">
    <property type="protein sequence ID" value="EME83288.1"/>
    <property type="molecule type" value="Genomic_DNA"/>
</dbReference>
<name>M3B1Q8_PSEFD</name>
<keyword evidence="1" id="KW-0812">Transmembrane</keyword>
<dbReference type="OrthoDB" id="3639773at2759"/>
<dbReference type="Proteomes" id="UP000016932">
    <property type="component" value="Unassembled WGS sequence"/>
</dbReference>
<dbReference type="HOGENOM" id="CLU_530102_0_0_1"/>